<name>A0A915PKA8_9BILA</name>
<proteinExistence type="predicted"/>
<dbReference type="WBParaSite" id="sdigi.contig145.g5201.t1">
    <property type="protein sequence ID" value="sdigi.contig145.g5201.t1"/>
    <property type="gene ID" value="sdigi.contig145.g5201"/>
</dbReference>
<evidence type="ECO:0000313" key="1">
    <source>
        <dbReference type="Proteomes" id="UP000887581"/>
    </source>
</evidence>
<evidence type="ECO:0000313" key="2">
    <source>
        <dbReference type="WBParaSite" id="sdigi.contig145.g5201.t1"/>
    </source>
</evidence>
<dbReference type="AlphaFoldDB" id="A0A915PKA8"/>
<protein>
    <submittedName>
        <fullName evidence="2">Uncharacterized protein</fullName>
    </submittedName>
</protein>
<keyword evidence="1" id="KW-1185">Reference proteome</keyword>
<sequence length="81" mass="9525">MMQYGKPRTEGIFVEFYLTHVHCNFDHHALRHEDSVQRFVTSNHVLMTLKIRFTFCFYGCVAFTNFPAVTGQQFCLVCNRS</sequence>
<reference evidence="2" key="1">
    <citation type="submission" date="2022-11" db="UniProtKB">
        <authorList>
            <consortium name="WormBaseParasite"/>
        </authorList>
    </citation>
    <scope>IDENTIFICATION</scope>
</reference>
<dbReference type="Proteomes" id="UP000887581">
    <property type="component" value="Unplaced"/>
</dbReference>
<accession>A0A915PKA8</accession>
<organism evidence="1 2">
    <name type="scientific">Setaria digitata</name>
    <dbReference type="NCBI Taxonomy" id="48799"/>
    <lineage>
        <taxon>Eukaryota</taxon>
        <taxon>Metazoa</taxon>
        <taxon>Ecdysozoa</taxon>
        <taxon>Nematoda</taxon>
        <taxon>Chromadorea</taxon>
        <taxon>Rhabditida</taxon>
        <taxon>Spirurina</taxon>
        <taxon>Spiruromorpha</taxon>
        <taxon>Filarioidea</taxon>
        <taxon>Setariidae</taxon>
        <taxon>Setaria</taxon>
    </lineage>
</organism>